<protein>
    <submittedName>
        <fullName evidence="1">Uncharacterized protein</fullName>
    </submittedName>
</protein>
<keyword evidence="2" id="KW-1185">Reference proteome</keyword>
<dbReference type="RefSeq" id="WP_249282408.1">
    <property type="nucleotide sequence ID" value="NZ_JACRST010000004.1"/>
</dbReference>
<name>A0A926I3E1_9FIRM</name>
<dbReference type="Proteomes" id="UP000653127">
    <property type="component" value="Unassembled WGS sequence"/>
</dbReference>
<gene>
    <name evidence="1" type="ORF">H8711_04820</name>
</gene>
<comment type="caution">
    <text evidence="1">The sequence shown here is derived from an EMBL/GenBank/DDBJ whole genome shotgun (WGS) entry which is preliminary data.</text>
</comment>
<dbReference type="AlphaFoldDB" id="A0A926I3E1"/>
<evidence type="ECO:0000313" key="1">
    <source>
        <dbReference type="EMBL" id="MBC8546259.1"/>
    </source>
</evidence>
<sequence length="74" mass="8553">MNKKNKPFRGTYQFSTSGPTRQPSFVNFAVFAKEYAAGGRFVGKSRGMPRQISEKSRCYAAFSRETFDLRIFLW</sequence>
<reference evidence="1" key="1">
    <citation type="submission" date="2020-08" db="EMBL/GenBank/DDBJ databases">
        <title>Genome public.</title>
        <authorList>
            <person name="Liu C."/>
            <person name="Sun Q."/>
        </authorList>
    </citation>
    <scope>NUCLEOTIDE SEQUENCE</scope>
    <source>
        <strain evidence="1">NSJ-31</strain>
    </source>
</reference>
<dbReference type="EMBL" id="JACRST010000004">
    <property type="protein sequence ID" value="MBC8546259.1"/>
    <property type="molecule type" value="Genomic_DNA"/>
</dbReference>
<proteinExistence type="predicted"/>
<accession>A0A926I3E1</accession>
<evidence type="ECO:0000313" key="2">
    <source>
        <dbReference type="Proteomes" id="UP000653127"/>
    </source>
</evidence>
<organism evidence="1 2">
    <name type="scientific">Ligaoa zhengdingensis</name>
    <dbReference type="NCBI Taxonomy" id="2763658"/>
    <lineage>
        <taxon>Bacteria</taxon>
        <taxon>Bacillati</taxon>
        <taxon>Bacillota</taxon>
        <taxon>Clostridia</taxon>
        <taxon>Eubacteriales</taxon>
        <taxon>Oscillospiraceae</taxon>
        <taxon>Ligaoa</taxon>
    </lineage>
</organism>